<reference evidence="2 3" key="1">
    <citation type="submission" date="2021-06" db="EMBL/GenBank/DDBJ databases">
        <authorList>
            <person name="Kallberg Y."/>
            <person name="Tangrot J."/>
            <person name="Rosling A."/>
        </authorList>
    </citation>
    <scope>NUCLEOTIDE SEQUENCE [LARGE SCALE GENOMIC DNA]</scope>
    <source>
        <strain evidence="2 3">120-4 pot B 10/14</strain>
    </source>
</reference>
<keyword evidence="1" id="KW-0812">Transmembrane</keyword>
<comment type="caution">
    <text evidence="2">The sequence shown here is derived from an EMBL/GenBank/DDBJ whole genome shotgun (WGS) entry which is preliminary data.</text>
</comment>
<keyword evidence="3" id="KW-1185">Reference proteome</keyword>
<evidence type="ECO:0000313" key="2">
    <source>
        <dbReference type="EMBL" id="CAG8524295.1"/>
    </source>
</evidence>
<keyword evidence="1" id="KW-0472">Membrane</keyword>
<accession>A0ABM8W4Q1</accession>
<feature type="non-terminal residue" evidence="2">
    <location>
        <position position="86"/>
    </location>
</feature>
<feature type="transmembrane region" description="Helical" evidence="1">
    <location>
        <begin position="6"/>
        <end position="23"/>
    </location>
</feature>
<evidence type="ECO:0000256" key="1">
    <source>
        <dbReference type="SAM" id="Phobius"/>
    </source>
</evidence>
<sequence>MDFFNIFCLTIFLFICYLIIDLSQIEDEFILVTNDDDEEESVKATNYNTVNEVTANSVREKNMNEGSHEIERFRKKVYSSGKKMIV</sequence>
<gene>
    <name evidence="2" type="ORF">GMARGA_LOCUS3311</name>
</gene>
<protein>
    <submittedName>
        <fullName evidence="2">10240_t:CDS:1</fullName>
    </submittedName>
</protein>
<keyword evidence="1" id="KW-1133">Transmembrane helix</keyword>
<organism evidence="2 3">
    <name type="scientific">Gigaspora margarita</name>
    <dbReference type="NCBI Taxonomy" id="4874"/>
    <lineage>
        <taxon>Eukaryota</taxon>
        <taxon>Fungi</taxon>
        <taxon>Fungi incertae sedis</taxon>
        <taxon>Mucoromycota</taxon>
        <taxon>Glomeromycotina</taxon>
        <taxon>Glomeromycetes</taxon>
        <taxon>Diversisporales</taxon>
        <taxon>Gigasporaceae</taxon>
        <taxon>Gigaspora</taxon>
    </lineage>
</organism>
<name>A0ABM8W4Q1_GIGMA</name>
<dbReference type="EMBL" id="CAJVQB010001179">
    <property type="protein sequence ID" value="CAG8524295.1"/>
    <property type="molecule type" value="Genomic_DNA"/>
</dbReference>
<evidence type="ECO:0000313" key="3">
    <source>
        <dbReference type="Proteomes" id="UP000789901"/>
    </source>
</evidence>
<proteinExistence type="predicted"/>
<dbReference type="Proteomes" id="UP000789901">
    <property type="component" value="Unassembled WGS sequence"/>
</dbReference>